<dbReference type="InterPro" id="IPR050373">
    <property type="entry name" value="Fibrinogen_C-term_domain"/>
</dbReference>
<feature type="domain" description="Fibrinogen C-terminal" evidence="2">
    <location>
        <begin position="59"/>
        <end position="179"/>
    </location>
</feature>
<dbReference type="SMART" id="SM00186">
    <property type="entry name" value="FBG"/>
    <property type="match status" value="3"/>
</dbReference>
<dbReference type="PROSITE" id="PS51406">
    <property type="entry name" value="FIBRINOGEN_C_2"/>
    <property type="match status" value="3"/>
</dbReference>
<feature type="transmembrane region" description="Helical" evidence="1">
    <location>
        <begin position="200"/>
        <end position="225"/>
    </location>
</feature>
<dbReference type="SUPFAM" id="SSF56496">
    <property type="entry name" value="Fibrinogen C-terminal domain-like"/>
    <property type="match status" value="3"/>
</dbReference>
<dbReference type="NCBIfam" id="NF040941">
    <property type="entry name" value="GGGWT_bact"/>
    <property type="match status" value="3"/>
</dbReference>
<sequence length="637" mass="73215">RDPTPDAKQDRKQTPFVDLGINATKVVHRENEWFGIENETACYMLRIGSTHRRDLKHGSYLLNTKRDNVEILQRISGVYTICLDDKLPFDVYCDQTTTGGGWTVIQKRLLNGFVDFNRIWDDYKHGFGNFLIGEYWLGLKKIRRLTGNKFENNLRVDMGVTNYTTVYAEYAWLKLEREEFNLNTITTIVFGFEKCKREAILCYIVIATVLFLLLCFTSFVFFPILNSLLDTRIEDQTIFLSSLKAKNCAELYNSDQRISGVYTIYPDDKLPFDVYCDQTTAGGGWTVIQKRLKVFDDFNRTWDDYKHGFGNFLVGEYWLGLEKIRRLTENKTENRLRVVLGVKATKRLVPKKTFYAEYAWLKIGDEEAKYKLNLGNIIGKPKTINFYRSLSTSRLIQSLSILLFTCNSRLPNDSVHNMTVGEDSLSHHNGFKFGTFDKHHAGPKCASKSGGGWWYDEKCAGPSNLNAGSEKISWAKLDRKLAAGKDQTIFLTSLKAKNCAELYNSDQRISGVYTIYPDDKAPFDVYCDQSTAGGGWTVIQKRLNGSVDFNRTWDDYKHGFGNFLVGEYWLGLEKIRRLTENKTENRLRIVLGVNDKKLLVSRNTLYAEYAWLKIGDEEAKYQLNLGNPTSKPKALNQ</sequence>
<reference evidence="3 4" key="1">
    <citation type="journal article" date="2018" name="Sci. Rep.">
        <title>Comparative analysis of the Pocillopora damicornis genome highlights role of immune system in coral evolution.</title>
        <authorList>
            <person name="Cunning R."/>
            <person name="Bay R.A."/>
            <person name="Gillette P."/>
            <person name="Baker A.C."/>
            <person name="Traylor-Knowles N."/>
        </authorList>
    </citation>
    <scope>NUCLEOTIDE SEQUENCE [LARGE SCALE GENOMIC DNA]</scope>
    <source>
        <strain evidence="3">RSMAS</strain>
        <tissue evidence="3">Whole animal</tissue>
    </source>
</reference>
<protein>
    <recommendedName>
        <fullName evidence="2">Fibrinogen C-terminal domain-containing protein</fullName>
    </recommendedName>
</protein>
<comment type="caution">
    <text evidence="3">The sequence shown here is derived from an EMBL/GenBank/DDBJ whole genome shotgun (WGS) entry which is preliminary data.</text>
</comment>
<keyword evidence="1" id="KW-0472">Membrane</keyword>
<feature type="domain" description="Fibrinogen C-terminal" evidence="2">
    <location>
        <begin position="239"/>
        <end position="466"/>
    </location>
</feature>
<dbReference type="Gene3D" id="3.90.215.10">
    <property type="entry name" value="Gamma Fibrinogen, chain A, domain 1"/>
    <property type="match status" value="3"/>
</dbReference>
<feature type="domain" description="Fibrinogen C-terminal" evidence="2">
    <location>
        <begin position="490"/>
        <end position="637"/>
    </location>
</feature>
<feature type="non-terminal residue" evidence="3">
    <location>
        <position position="637"/>
    </location>
</feature>
<keyword evidence="4" id="KW-1185">Reference proteome</keyword>
<dbReference type="PANTHER" id="PTHR19143">
    <property type="entry name" value="FIBRINOGEN/TENASCIN/ANGIOPOEITIN"/>
    <property type="match status" value="1"/>
</dbReference>
<dbReference type="AlphaFoldDB" id="A0A3M6T9I4"/>
<proteinExistence type="predicted"/>
<organism evidence="3 4">
    <name type="scientific">Pocillopora damicornis</name>
    <name type="common">Cauliflower coral</name>
    <name type="synonym">Millepora damicornis</name>
    <dbReference type="NCBI Taxonomy" id="46731"/>
    <lineage>
        <taxon>Eukaryota</taxon>
        <taxon>Metazoa</taxon>
        <taxon>Cnidaria</taxon>
        <taxon>Anthozoa</taxon>
        <taxon>Hexacorallia</taxon>
        <taxon>Scleractinia</taxon>
        <taxon>Astrocoeniina</taxon>
        <taxon>Pocilloporidae</taxon>
        <taxon>Pocillopora</taxon>
    </lineage>
</organism>
<evidence type="ECO:0000313" key="3">
    <source>
        <dbReference type="EMBL" id="RMX37991.1"/>
    </source>
</evidence>
<dbReference type="Proteomes" id="UP000275408">
    <property type="component" value="Unassembled WGS sequence"/>
</dbReference>
<gene>
    <name evidence="3" type="ORF">pdam_00012280</name>
</gene>
<evidence type="ECO:0000256" key="1">
    <source>
        <dbReference type="SAM" id="Phobius"/>
    </source>
</evidence>
<dbReference type="OrthoDB" id="5866198at2759"/>
<dbReference type="InterPro" id="IPR014716">
    <property type="entry name" value="Fibrinogen_a/b/g_C_1"/>
</dbReference>
<accession>A0A3M6T9I4</accession>
<keyword evidence="1" id="KW-1133">Transmembrane helix</keyword>
<keyword evidence="1" id="KW-0812">Transmembrane</keyword>
<dbReference type="InterPro" id="IPR036056">
    <property type="entry name" value="Fibrinogen-like_C"/>
</dbReference>
<dbReference type="InterPro" id="IPR002181">
    <property type="entry name" value="Fibrinogen_a/b/g_C_dom"/>
</dbReference>
<evidence type="ECO:0000313" key="4">
    <source>
        <dbReference type="Proteomes" id="UP000275408"/>
    </source>
</evidence>
<dbReference type="EMBL" id="RCHS01004059">
    <property type="protein sequence ID" value="RMX37991.1"/>
    <property type="molecule type" value="Genomic_DNA"/>
</dbReference>
<dbReference type="GO" id="GO:0005615">
    <property type="term" value="C:extracellular space"/>
    <property type="evidence" value="ECO:0007669"/>
    <property type="project" value="TreeGrafter"/>
</dbReference>
<name>A0A3M6T9I4_POCDA</name>
<dbReference type="Pfam" id="PF00147">
    <property type="entry name" value="Fibrinogen_C"/>
    <property type="match status" value="3"/>
</dbReference>
<feature type="non-terminal residue" evidence="3">
    <location>
        <position position="1"/>
    </location>
</feature>
<evidence type="ECO:0000259" key="2">
    <source>
        <dbReference type="PROSITE" id="PS51406"/>
    </source>
</evidence>